<evidence type="ECO:0000313" key="14">
    <source>
        <dbReference type="Proteomes" id="UP000297429"/>
    </source>
</evidence>
<comment type="catalytic activity">
    <reaction evidence="9">
        <text>a lipid X + a UDP-2-N,3-O-bis[(3R)-3-hydroxyacyl]-alpha-D-glucosamine = a lipid A disaccharide + UDP + H(+)</text>
        <dbReference type="Rhea" id="RHEA:67828"/>
        <dbReference type="ChEBI" id="CHEBI:15378"/>
        <dbReference type="ChEBI" id="CHEBI:58223"/>
        <dbReference type="ChEBI" id="CHEBI:137748"/>
        <dbReference type="ChEBI" id="CHEBI:176338"/>
        <dbReference type="ChEBI" id="CHEBI:176343"/>
        <dbReference type="EC" id="2.4.1.182"/>
    </reaction>
</comment>
<dbReference type="OrthoDB" id="9801642at2"/>
<dbReference type="Pfam" id="PF02684">
    <property type="entry name" value="LpxB"/>
    <property type="match status" value="1"/>
</dbReference>
<proteinExistence type="predicted"/>
<dbReference type="PANTHER" id="PTHR30372">
    <property type="entry name" value="LIPID-A-DISACCHARIDE SYNTHASE"/>
    <property type="match status" value="1"/>
</dbReference>
<keyword evidence="7 12" id="KW-0808">Transferase</keyword>
<dbReference type="AlphaFoldDB" id="A0A497Y2F8"/>
<reference evidence="12 14" key="2">
    <citation type="submission" date="2019-03" db="EMBL/GenBank/DDBJ databases">
        <authorList>
            <person name="He R.-H."/>
        </authorList>
    </citation>
    <scope>NUCLEOTIDE SEQUENCE [LARGE SCALE GENOMIC DNA]</scope>
    <source>
        <strain evidence="12 14">DSM 19624</strain>
    </source>
</reference>
<dbReference type="EMBL" id="RCCK01000011">
    <property type="protein sequence ID" value="RLJ76952.1"/>
    <property type="molecule type" value="Genomic_DNA"/>
</dbReference>
<keyword evidence="8" id="KW-0443">Lipid metabolism</keyword>
<evidence type="ECO:0000256" key="9">
    <source>
        <dbReference type="ARBA" id="ARBA00048975"/>
    </source>
</evidence>
<evidence type="ECO:0000256" key="6">
    <source>
        <dbReference type="ARBA" id="ARBA00022676"/>
    </source>
</evidence>
<dbReference type="RefSeq" id="WP_121283783.1">
    <property type="nucleotide sequence ID" value="NZ_RCCK01000011.1"/>
</dbReference>
<keyword evidence="14" id="KW-1185">Reference proteome</keyword>
<dbReference type="PANTHER" id="PTHR30372:SF4">
    <property type="entry name" value="LIPID-A-DISACCHARIDE SYNTHASE, MITOCHONDRIAL-RELATED"/>
    <property type="match status" value="1"/>
</dbReference>
<protein>
    <recommendedName>
        <fullName evidence="3 10">Lipid-A-disaccharide synthase</fullName>
        <ecNumber evidence="2 10">2.4.1.182</ecNumber>
    </recommendedName>
</protein>
<reference evidence="11 13" key="1">
    <citation type="submission" date="2018-10" db="EMBL/GenBank/DDBJ databases">
        <title>Genomic Encyclopedia of Archaeal and Bacterial Type Strains, Phase II (KMG-II): from individual species to whole genera.</title>
        <authorList>
            <person name="Goeker M."/>
        </authorList>
    </citation>
    <scope>NUCLEOTIDE SEQUENCE [LARGE SCALE GENOMIC DNA]</scope>
    <source>
        <strain evidence="11 13">DSM 19624</strain>
    </source>
</reference>
<dbReference type="GO" id="GO:0016020">
    <property type="term" value="C:membrane"/>
    <property type="evidence" value="ECO:0007669"/>
    <property type="project" value="GOC"/>
</dbReference>
<dbReference type="NCBIfam" id="TIGR00215">
    <property type="entry name" value="lpxB"/>
    <property type="match status" value="1"/>
</dbReference>
<organism evidence="11 13">
    <name type="scientific">Pedobacter alluvionis</name>
    <dbReference type="NCBI Taxonomy" id="475253"/>
    <lineage>
        <taxon>Bacteria</taxon>
        <taxon>Pseudomonadati</taxon>
        <taxon>Bacteroidota</taxon>
        <taxon>Sphingobacteriia</taxon>
        <taxon>Sphingobacteriales</taxon>
        <taxon>Sphingobacteriaceae</taxon>
        <taxon>Pedobacter</taxon>
    </lineage>
</organism>
<dbReference type="GO" id="GO:0008915">
    <property type="term" value="F:lipid-A-disaccharide synthase activity"/>
    <property type="evidence" value="ECO:0007669"/>
    <property type="project" value="UniProtKB-UniRule"/>
</dbReference>
<evidence type="ECO:0000313" key="13">
    <source>
        <dbReference type="Proteomes" id="UP000273898"/>
    </source>
</evidence>
<name>A0A497Y2F8_9SPHI</name>
<dbReference type="GO" id="GO:0005543">
    <property type="term" value="F:phospholipid binding"/>
    <property type="evidence" value="ECO:0007669"/>
    <property type="project" value="TreeGrafter"/>
</dbReference>
<gene>
    <name evidence="11" type="ORF">BCL90_2006</name>
    <name evidence="12" type="ORF">E3V97_07035</name>
</gene>
<evidence type="ECO:0000256" key="8">
    <source>
        <dbReference type="ARBA" id="ARBA00023098"/>
    </source>
</evidence>
<accession>A0A497Y2F8</accession>
<keyword evidence="6 12" id="KW-0328">Glycosyltransferase</keyword>
<keyword evidence="4" id="KW-0444">Lipid biosynthesis</keyword>
<dbReference type="Proteomes" id="UP000297429">
    <property type="component" value="Unassembled WGS sequence"/>
</dbReference>
<dbReference type="SUPFAM" id="SSF53756">
    <property type="entry name" value="UDP-Glycosyltransferase/glycogen phosphorylase"/>
    <property type="match status" value="1"/>
</dbReference>
<comment type="function">
    <text evidence="1">Condensation of UDP-2,3-diacylglucosamine and 2,3-diacylglucosamine-1-phosphate to form lipid A disaccharide, a precursor of lipid A, a phosphorylated glycolipid that anchors the lipopolysaccharide to the outer membrane of the cell.</text>
</comment>
<evidence type="ECO:0000313" key="11">
    <source>
        <dbReference type="EMBL" id="RLJ76952.1"/>
    </source>
</evidence>
<evidence type="ECO:0000256" key="2">
    <source>
        <dbReference type="ARBA" id="ARBA00012687"/>
    </source>
</evidence>
<dbReference type="EC" id="2.4.1.182" evidence="2 10"/>
<comment type="caution">
    <text evidence="11">The sequence shown here is derived from an EMBL/GenBank/DDBJ whole genome shotgun (WGS) entry which is preliminary data.</text>
</comment>
<evidence type="ECO:0000256" key="4">
    <source>
        <dbReference type="ARBA" id="ARBA00022516"/>
    </source>
</evidence>
<evidence type="ECO:0000313" key="12">
    <source>
        <dbReference type="EMBL" id="TFB33794.1"/>
    </source>
</evidence>
<evidence type="ECO:0000256" key="7">
    <source>
        <dbReference type="ARBA" id="ARBA00022679"/>
    </source>
</evidence>
<evidence type="ECO:0000256" key="3">
    <source>
        <dbReference type="ARBA" id="ARBA00020902"/>
    </source>
</evidence>
<evidence type="ECO:0000256" key="10">
    <source>
        <dbReference type="NCBIfam" id="TIGR00215"/>
    </source>
</evidence>
<dbReference type="InterPro" id="IPR003835">
    <property type="entry name" value="Glyco_trans_19"/>
</dbReference>
<dbReference type="Proteomes" id="UP000273898">
    <property type="component" value="Unassembled WGS sequence"/>
</dbReference>
<sequence length="368" mass="41407">MKYYLVAGEASGDLHGTNLMKALKAEDSEAVFRYFGGDKMQAEGGELVKHYADMAFMGFTEVILNLRTIFRNLKACKEDIIKWKPDVLILIDFPGFNLKIAEFAKANGIKVCYYISPKVWAWNQKRVLKIKKVVDQMFCILPFEVDFYQEWGMQVDYVGNPLLDEIAQFTPDVNFREKHQLGDQKVIALLPGSRKQEIERLLPVMLSITESYPDCVFAIAAAPTFTESYYQQFTGDKKVQLLFNNTYNLLHHAHAAIVASGTATLETALFKVPQVVVYKGGTISIAIARMLVKIKFISLVNLIVNKKIVTELIQEDCNTQKVDEELKIIMAGAGRSGMLKNYDELLLLMGKPGASAKTARLIVGKLKK</sequence>
<dbReference type="EMBL" id="SOPX01000001">
    <property type="protein sequence ID" value="TFB33794.1"/>
    <property type="molecule type" value="Genomic_DNA"/>
</dbReference>
<keyword evidence="5" id="KW-0441">Lipid A biosynthesis</keyword>
<evidence type="ECO:0000256" key="5">
    <source>
        <dbReference type="ARBA" id="ARBA00022556"/>
    </source>
</evidence>
<dbReference type="GO" id="GO:0009245">
    <property type="term" value="P:lipid A biosynthetic process"/>
    <property type="evidence" value="ECO:0007669"/>
    <property type="project" value="UniProtKB-UniRule"/>
</dbReference>
<evidence type="ECO:0000256" key="1">
    <source>
        <dbReference type="ARBA" id="ARBA00002056"/>
    </source>
</evidence>